<dbReference type="InterPro" id="IPR002735">
    <property type="entry name" value="Transl_init_fac_IF2/IF5_dom"/>
</dbReference>
<reference evidence="6 7" key="1">
    <citation type="submission" date="2016-04" db="EMBL/GenBank/DDBJ databases">
        <title>Evolutionary innovation and constraint leading to complex multicellularity in the Ascomycota.</title>
        <authorList>
            <person name="Cisse O."/>
            <person name="Nguyen A."/>
            <person name="Hewitt D.A."/>
            <person name="Jedd G."/>
            <person name="Stajich J.E."/>
        </authorList>
    </citation>
    <scope>NUCLEOTIDE SEQUENCE [LARGE SCALE GENOMIC DNA]</scope>
    <source>
        <strain evidence="6 7">DAH-3</strain>
    </source>
</reference>
<evidence type="ECO:0000313" key="6">
    <source>
        <dbReference type="EMBL" id="OLL25289.1"/>
    </source>
</evidence>
<name>A0A1U7LRN5_NEOID</name>
<dbReference type="SMART" id="SM00653">
    <property type="entry name" value="eIF2B_5"/>
    <property type="match status" value="1"/>
</dbReference>
<organism evidence="6 7">
    <name type="scientific">Neolecta irregularis (strain DAH-3)</name>
    <dbReference type="NCBI Taxonomy" id="1198029"/>
    <lineage>
        <taxon>Eukaryota</taxon>
        <taxon>Fungi</taxon>
        <taxon>Dikarya</taxon>
        <taxon>Ascomycota</taxon>
        <taxon>Taphrinomycotina</taxon>
        <taxon>Neolectales</taxon>
        <taxon>Neolectaceae</taxon>
        <taxon>Neolecta</taxon>
    </lineage>
</organism>
<dbReference type="PANTHER" id="PTHR23001:SF3">
    <property type="entry name" value="EUKARYOTIC TRANSLATION INITIATION FACTOR 2 SUBUNIT 2"/>
    <property type="match status" value="1"/>
</dbReference>
<dbReference type="GO" id="GO:0031369">
    <property type="term" value="F:translation initiation factor binding"/>
    <property type="evidence" value="ECO:0007669"/>
    <property type="project" value="TreeGrafter"/>
</dbReference>
<dbReference type="STRING" id="1198029.A0A1U7LRN5"/>
<protein>
    <submittedName>
        <fullName evidence="6">Putative eukaryotic translation initiation factor 2 subunit beta</fullName>
    </submittedName>
</protein>
<dbReference type="InterPro" id="IPR045196">
    <property type="entry name" value="IF2/IF5"/>
</dbReference>
<dbReference type="PANTHER" id="PTHR23001">
    <property type="entry name" value="EUKARYOTIC TRANSLATION INITIATION FACTOR"/>
    <property type="match status" value="1"/>
</dbReference>
<evidence type="ECO:0000259" key="5">
    <source>
        <dbReference type="SMART" id="SM00653"/>
    </source>
</evidence>
<dbReference type="GO" id="GO:0003743">
    <property type="term" value="F:translation initiation factor activity"/>
    <property type="evidence" value="ECO:0007669"/>
    <property type="project" value="UniProtKB-KW"/>
</dbReference>
<keyword evidence="3" id="KW-0648">Protein biosynthesis</keyword>
<dbReference type="AlphaFoldDB" id="A0A1U7LRN5"/>
<evidence type="ECO:0000256" key="4">
    <source>
        <dbReference type="SAM" id="MobiDB-lite"/>
    </source>
</evidence>
<accession>A0A1U7LRN5</accession>
<evidence type="ECO:0000256" key="2">
    <source>
        <dbReference type="ARBA" id="ARBA00022540"/>
    </source>
</evidence>
<dbReference type="GO" id="GO:0005850">
    <property type="term" value="C:eukaryotic translation initiation factor 2 complex"/>
    <property type="evidence" value="ECO:0007669"/>
    <property type="project" value="TreeGrafter"/>
</dbReference>
<keyword evidence="7" id="KW-1185">Reference proteome</keyword>
<evidence type="ECO:0000313" key="7">
    <source>
        <dbReference type="Proteomes" id="UP000186594"/>
    </source>
</evidence>
<sequence>MSDLSEIQDNTNPTQQEESYDLSLNTKNNITKIVAFEDETLERAIESPLTLLIYPAMEVPVSEEFGDNMFSGLKKKKKKSTVTGENDAVEGTPDETDFSATLKKKKKKKVVDVDAFDQQLREAGFGAAAEDTETVATTELCEDDDDDDEPWLKSDREYTYNDLLKRFFKGLRQNNPELAGDRKRHRVVPPIVHRDGKKSIFANIADICKQLNRKPDHLIEYMFAELGTSGSVDGSERLIIKGKYQGKQIENILRKYISKSRYLFYADIQPSMFPVRPAEAWTPSYRKKIGLFLLNVIIANRLDLYRLSRLVSKLKRRREN</sequence>
<dbReference type="OrthoDB" id="10255414at2759"/>
<comment type="similarity">
    <text evidence="1">Belongs to the eIF-2-beta/eIF-5 family.</text>
</comment>
<gene>
    <name evidence="6" type="ORF">NEOLI_004197</name>
</gene>
<feature type="domain" description="Translation initiation factor IF2/IF5" evidence="5">
    <location>
        <begin position="182"/>
        <end position="269"/>
    </location>
</feature>
<keyword evidence="2 6" id="KW-0396">Initiation factor</keyword>
<evidence type="ECO:0000256" key="1">
    <source>
        <dbReference type="ARBA" id="ARBA00010397"/>
    </source>
</evidence>
<dbReference type="EMBL" id="LXFE01000452">
    <property type="protein sequence ID" value="OLL25289.1"/>
    <property type="molecule type" value="Genomic_DNA"/>
</dbReference>
<proteinExistence type="inferred from homology"/>
<evidence type="ECO:0000256" key="3">
    <source>
        <dbReference type="ARBA" id="ARBA00022917"/>
    </source>
</evidence>
<dbReference type="FunFam" id="3.30.30.170:FF:000001">
    <property type="entry name" value="Eukaryotic translation initiation factor 2 subunit"/>
    <property type="match status" value="1"/>
</dbReference>
<dbReference type="InterPro" id="IPR016189">
    <property type="entry name" value="Transl_init_fac_IF2/IF5_N"/>
</dbReference>
<dbReference type="GO" id="GO:0001731">
    <property type="term" value="P:formation of translation preinitiation complex"/>
    <property type="evidence" value="ECO:0007669"/>
    <property type="project" value="TreeGrafter"/>
</dbReference>
<dbReference type="Proteomes" id="UP000186594">
    <property type="component" value="Unassembled WGS sequence"/>
</dbReference>
<dbReference type="GO" id="GO:0003729">
    <property type="term" value="F:mRNA binding"/>
    <property type="evidence" value="ECO:0007669"/>
    <property type="project" value="TreeGrafter"/>
</dbReference>
<dbReference type="Pfam" id="PF01873">
    <property type="entry name" value="eIF-5_eIF-2B"/>
    <property type="match status" value="1"/>
</dbReference>
<feature type="region of interest" description="Disordered" evidence="4">
    <location>
        <begin position="1"/>
        <end position="23"/>
    </location>
</feature>
<dbReference type="SUPFAM" id="SSF100966">
    <property type="entry name" value="Translation initiation factor 2 beta, aIF2beta, N-terminal domain"/>
    <property type="match status" value="1"/>
</dbReference>
<dbReference type="Gene3D" id="3.30.30.170">
    <property type="match status" value="1"/>
</dbReference>
<comment type="caution">
    <text evidence="6">The sequence shown here is derived from an EMBL/GenBank/DDBJ whole genome shotgun (WGS) entry which is preliminary data.</text>
</comment>